<protein>
    <submittedName>
        <fullName evidence="2">Oidioi.mRNA.OKI2018_I69.PAR.g9878.t1.cds</fullName>
    </submittedName>
</protein>
<proteinExistence type="predicted"/>
<accession>A0ABN7RS31</accession>
<evidence type="ECO:0000313" key="2">
    <source>
        <dbReference type="EMBL" id="CAG5081439.1"/>
    </source>
</evidence>
<name>A0ABN7RS31_OIKDI</name>
<organism evidence="2 3">
    <name type="scientific">Oikopleura dioica</name>
    <name type="common">Tunicate</name>
    <dbReference type="NCBI Taxonomy" id="34765"/>
    <lineage>
        <taxon>Eukaryota</taxon>
        <taxon>Metazoa</taxon>
        <taxon>Chordata</taxon>
        <taxon>Tunicata</taxon>
        <taxon>Appendicularia</taxon>
        <taxon>Copelata</taxon>
        <taxon>Oikopleuridae</taxon>
        <taxon>Oikopleura</taxon>
    </lineage>
</organism>
<keyword evidence="1" id="KW-0472">Membrane</keyword>
<reference evidence="2 3" key="1">
    <citation type="submission" date="2021-04" db="EMBL/GenBank/DDBJ databases">
        <authorList>
            <person name="Bliznina A."/>
        </authorList>
    </citation>
    <scope>NUCLEOTIDE SEQUENCE [LARGE SCALE GENOMIC DNA]</scope>
</reference>
<dbReference type="EMBL" id="OU015568">
    <property type="protein sequence ID" value="CAG5081439.1"/>
    <property type="molecule type" value="Genomic_DNA"/>
</dbReference>
<dbReference type="Proteomes" id="UP001158576">
    <property type="component" value="Chromosome PAR"/>
</dbReference>
<sequence length="66" mass="7497">MAANAKISTSSANPVMAHTLAYLAIGYGAMIFLFWFFKDLLGLTQVYNEDKMKYEFAWLPKKVTID</sequence>
<evidence type="ECO:0000256" key="1">
    <source>
        <dbReference type="SAM" id="Phobius"/>
    </source>
</evidence>
<feature type="transmembrane region" description="Helical" evidence="1">
    <location>
        <begin position="20"/>
        <end position="37"/>
    </location>
</feature>
<gene>
    <name evidence="2" type="ORF">OKIOD_LOCUS1436</name>
</gene>
<keyword evidence="1" id="KW-0812">Transmembrane</keyword>
<keyword evidence="3" id="KW-1185">Reference proteome</keyword>
<evidence type="ECO:0000313" key="3">
    <source>
        <dbReference type="Proteomes" id="UP001158576"/>
    </source>
</evidence>
<keyword evidence="1" id="KW-1133">Transmembrane helix</keyword>